<dbReference type="GO" id="GO:0000462">
    <property type="term" value="P:maturation of SSU-rRNA from tricistronic rRNA transcript (SSU-rRNA, 5.8S rRNA, LSU-rRNA)"/>
    <property type="evidence" value="ECO:0007669"/>
    <property type="project" value="TreeGrafter"/>
</dbReference>
<organism evidence="9 10">
    <name type="scientific">Elysia marginata</name>
    <dbReference type="NCBI Taxonomy" id="1093978"/>
    <lineage>
        <taxon>Eukaryota</taxon>
        <taxon>Metazoa</taxon>
        <taxon>Spiralia</taxon>
        <taxon>Lophotrochozoa</taxon>
        <taxon>Mollusca</taxon>
        <taxon>Gastropoda</taxon>
        <taxon>Heterobranchia</taxon>
        <taxon>Euthyneura</taxon>
        <taxon>Panpulmonata</taxon>
        <taxon>Sacoglossa</taxon>
        <taxon>Placobranchoidea</taxon>
        <taxon>Plakobranchidae</taxon>
        <taxon>Elysia</taxon>
    </lineage>
</organism>
<evidence type="ECO:0000256" key="1">
    <source>
        <dbReference type="ARBA" id="ARBA00004604"/>
    </source>
</evidence>
<feature type="domain" description="BP28 C-terminal" evidence="8">
    <location>
        <begin position="178"/>
        <end position="332"/>
    </location>
</feature>
<keyword evidence="3 7" id="KW-0690">Ribosome biogenesis</keyword>
<dbReference type="InterPro" id="IPR040191">
    <property type="entry name" value="UTP10"/>
</dbReference>
<keyword evidence="10" id="KW-1185">Reference proteome</keyword>
<dbReference type="GO" id="GO:0032040">
    <property type="term" value="C:small-subunit processome"/>
    <property type="evidence" value="ECO:0007669"/>
    <property type="project" value="TreeGrafter"/>
</dbReference>
<comment type="subcellular location">
    <subcellularLocation>
        <location evidence="1 7">Nucleus</location>
        <location evidence="1 7">Nucleolus</location>
    </subcellularLocation>
</comment>
<dbReference type="InterPro" id="IPR011989">
    <property type="entry name" value="ARM-like"/>
</dbReference>
<dbReference type="AlphaFoldDB" id="A0AAV4H5J5"/>
<sequence>MLGEAHHKQFTETLLLCVKALTDHSNNGTVSSSSMLCIAEVVSAAKTHSIEHLSLFMPLFVDQLQYNTITQHDVLLLATITSLHKVIEVLPLFLSPYLQDIFTQVCIISSLIETNTEARKPVVAQKLKLISGTLATATPTRTFLPVVEKSFVAMEDKMASCAKSAMSMLKEHIVAMSREDMTTFSQDLLKFFFVCFDIRVTHTELGEDELDQVEGCVIEAFVTLVFKLSEAQFKPMLLQIYSWATQEDVSHDRILFFYRLCDSLAEKLKSLFTLFAGHILKHSAQMLDANNKSKSKCRFFGKGKLARTKSCNLVLYITGCLQKTFAHDTEGFMDKERFDVVMQPLVDQLENELGKPSVCEDRAVNYIVPCITSLAAAARDDSLWKDLNYQILLKTRHQNPKVRIWALAAVDGFHKQLGEDFTQLVPEAIPFLAELMEDESDEVEKYTQKVLAAMEVSVGENLQEYF</sequence>
<comment type="function">
    <text evidence="7">Involved in nucleolar processing of pre-18S ribosomal RNA.</text>
</comment>
<dbReference type="GO" id="GO:0030515">
    <property type="term" value="F:snoRNA binding"/>
    <property type="evidence" value="ECO:0007669"/>
    <property type="project" value="TreeGrafter"/>
</dbReference>
<evidence type="ECO:0000256" key="4">
    <source>
        <dbReference type="ARBA" id="ARBA00022552"/>
    </source>
</evidence>
<keyword evidence="5 7" id="KW-0539">Nucleus</keyword>
<dbReference type="Gene3D" id="1.25.10.10">
    <property type="entry name" value="Leucine-rich Repeat Variant"/>
    <property type="match status" value="2"/>
</dbReference>
<dbReference type="Pfam" id="PF08146">
    <property type="entry name" value="BP28CT"/>
    <property type="match status" value="1"/>
</dbReference>
<evidence type="ECO:0000256" key="6">
    <source>
        <dbReference type="ARBA" id="ARBA00023274"/>
    </source>
</evidence>
<comment type="similarity">
    <text evidence="2 7">Belongs to the HEATR1/UTP10 family.</text>
</comment>
<dbReference type="SUPFAM" id="SSF48371">
    <property type="entry name" value="ARM repeat"/>
    <property type="match status" value="1"/>
</dbReference>
<evidence type="ECO:0000313" key="10">
    <source>
        <dbReference type="Proteomes" id="UP000762676"/>
    </source>
</evidence>
<dbReference type="InterPro" id="IPR012954">
    <property type="entry name" value="BP28_C_dom"/>
</dbReference>
<dbReference type="Proteomes" id="UP000762676">
    <property type="component" value="Unassembled WGS sequence"/>
</dbReference>
<comment type="caution">
    <text evidence="9">The sequence shown here is derived from an EMBL/GenBank/DDBJ whole genome shotgun (WGS) entry which is preliminary data.</text>
</comment>
<reference evidence="9 10" key="1">
    <citation type="journal article" date="2021" name="Elife">
        <title>Chloroplast acquisition without the gene transfer in kleptoplastic sea slugs, Plakobranchus ocellatus.</title>
        <authorList>
            <person name="Maeda T."/>
            <person name="Takahashi S."/>
            <person name="Yoshida T."/>
            <person name="Shimamura S."/>
            <person name="Takaki Y."/>
            <person name="Nagai Y."/>
            <person name="Toyoda A."/>
            <person name="Suzuki Y."/>
            <person name="Arimoto A."/>
            <person name="Ishii H."/>
            <person name="Satoh N."/>
            <person name="Nishiyama T."/>
            <person name="Hasebe M."/>
            <person name="Maruyama T."/>
            <person name="Minagawa J."/>
            <person name="Obokata J."/>
            <person name="Shigenobu S."/>
        </authorList>
    </citation>
    <scope>NUCLEOTIDE SEQUENCE [LARGE SCALE GENOMIC DNA]</scope>
</reference>
<evidence type="ECO:0000313" key="9">
    <source>
        <dbReference type="EMBL" id="GFR92025.1"/>
    </source>
</evidence>
<protein>
    <recommendedName>
        <fullName evidence="7">HEAT repeat-containing protein 1</fullName>
    </recommendedName>
</protein>
<name>A0AAV4H5J5_9GAST</name>
<evidence type="ECO:0000259" key="8">
    <source>
        <dbReference type="SMART" id="SM01036"/>
    </source>
</evidence>
<dbReference type="GO" id="GO:0045943">
    <property type="term" value="P:positive regulation of transcription by RNA polymerase I"/>
    <property type="evidence" value="ECO:0007669"/>
    <property type="project" value="TreeGrafter"/>
</dbReference>
<evidence type="ECO:0000256" key="3">
    <source>
        <dbReference type="ARBA" id="ARBA00022517"/>
    </source>
</evidence>
<dbReference type="GO" id="GO:0034455">
    <property type="term" value="C:t-UTP complex"/>
    <property type="evidence" value="ECO:0007669"/>
    <property type="project" value="TreeGrafter"/>
</dbReference>
<dbReference type="InterPro" id="IPR016024">
    <property type="entry name" value="ARM-type_fold"/>
</dbReference>
<dbReference type="SMART" id="SM01036">
    <property type="entry name" value="BP28CT"/>
    <property type="match status" value="1"/>
</dbReference>
<keyword evidence="6 7" id="KW-0687">Ribonucleoprotein</keyword>
<dbReference type="GO" id="GO:0030686">
    <property type="term" value="C:90S preribosome"/>
    <property type="evidence" value="ECO:0007669"/>
    <property type="project" value="TreeGrafter"/>
</dbReference>
<evidence type="ECO:0000256" key="7">
    <source>
        <dbReference type="RuleBase" id="RU367065"/>
    </source>
</evidence>
<dbReference type="PANTHER" id="PTHR13457:SF1">
    <property type="entry name" value="HEAT REPEAT-CONTAINING PROTEIN 1"/>
    <property type="match status" value="1"/>
</dbReference>
<dbReference type="EMBL" id="BMAT01001757">
    <property type="protein sequence ID" value="GFR92025.1"/>
    <property type="molecule type" value="Genomic_DNA"/>
</dbReference>
<gene>
    <name evidence="9" type="ORF">ElyMa_000858300</name>
</gene>
<evidence type="ECO:0000256" key="5">
    <source>
        <dbReference type="ARBA" id="ARBA00023242"/>
    </source>
</evidence>
<accession>A0AAV4H5J5</accession>
<evidence type="ECO:0000256" key="2">
    <source>
        <dbReference type="ARBA" id="ARBA00010559"/>
    </source>
</evidence>
<proteinExistence type="inferred from homology"/>
<dbReference type="PANTHER" id="PTHR13457">
    <property type="entry name" value="BAP28"/>
    <property type="match status" value="1"/>
</dbReference>
<keyword evidence="4 7" id="KW-0698">rRNA processing</keyword>